<keyword evidence="4" id="KW-0393">Immunoglobulin domain</keyword>
<dbReference type="GO" id="GO:0060298">
    <property type="term" value="P:positive regulation of sarcomere organization"/>
    <property type="evidence" value="ECO:0007669"/>
    <property type="project" value="UniProtKB-ARBA"/>
</dbReference>
<comment type="caution">
    <text evidence="6">The sequence shown here is derived from an EMBL/GenBank/DDBJ whole genome shotgun (WGS) entry which is preliminary data.</text>
</comment>
<dbReference type="InterPro" id="IPR007110">
    <property type="entry name" value="Ig-like_dom"/>
</dbReference>
<dbReference type="GO" id="GO:0045989">
    <property type="term" value="P:positive regulation of striated muscle contraction"/>
    <property type="evidence" value="ECO:0007669"/>
    <property type="project" value="UniProtKB-ARBA"/>
</dbReference>
<feature type="domain" description="Ig-like" evidence="5">
    <location>
        <begin position="977"/>
        <end position="1076"/>
    </location>
</feature>
<dbReference type="PANTHER" id="PTHR47633:SF4">
    <property type="entry name" value="MYOPALLADIN ISOFORM X1"/>
    <property type="match status" value="1"/>
</dbReference>
<dbReference type="Pfam" id="PF13927">
    <property type="entry name" value="Ig_3"/>
    <property type="match status" value="1"/>
</dbReference>
<dbReference type="SUPFAM" id="SSF48726">
    <property type="entry name" value="Immunoglobulin"/>
    <property type="match status" value="10"/>
</dbReference>
<evidence type="ECO:0000256" key="1">
    <source>
        <dbReference type="ARBA" id="ARBA00004496"/>
    </source>
</evidence>
<dbReference type="FunFam" id="2.60.40.10:FF:000425">
    <property type="entry name" value="Myosin light chain kinase"/>
    <property type="match status" value="1"/>
</dbReference>
<dbReference type="PROSITE" id="PS50835">
    <property type="entry name" value="IG_LIKE"/>
    <property type="match status" value="9"/>
</dbReference>
<comment type="subcellular location">
    <subcellularLocation>
        <location evidence="1">Cytoplasm</location>
    </subcellularLocation>
</comment>
<reference evidence="6" key="1">
    <citation type="submission" date="2019-05" db="EMBL/GenBank/DDBJ databases">
        <title>Annotation for the trematode Paragonimus heterotremus.</title>
        <authorList>
            <person name="Choi Y.-J."/>
        </authorList>
    </citation>
    <scope>NUCLEOTIDE SEQUENCE</scope>
    <source>
        <strain evidence="6">LC</strain>
    </source>
</reference>
<evidence type="ECO:0000256" key="3">
    <source>
        <dbReference type="ARBA" id="ARBA00023157"/>
    </source>
</evidence>
<evidence type="ECO:0000256" key="2">
    <source>
        <dbReference type="ARBA" id="ARBA00022490"/>
    </source>
</evidence>
<dbReference type="InterPro" id="IPR003599">
    <property type="entry name" value="Ig_sub"/>
</dbReference>
<dbReference type="GO" id="GO:0005737">
    <property type="term" value="C:cytoplasm"/>
    <property type="evidence" value="ECO:0007669"/>
    <property type="project" value="UniProtKB-SubCell"/>
</dbReference>
<dbReference type="OrthoDB" id="5969272at2759"/>
<feature type="domain" description="Ig-like" evidence="5">
    <location>
        <begin position="739"/>
        <end position="847"/>
    </location>
</feature>
<dbReference type="SMART" id="SM00408">
    <property type="entry name" value="IGc2"/>
    <property type="match status" value="6"/>
</dbReference>
<feature type="domain" description="Ig-like" evidence="5">
    <location>
        <begin position="78"/>
        <end position="166"/>
    </location>
</feature>
<name>A0A8J4WCK4_9TREM</name>
<organism evidence="6 7">
    <name type="scientific">Paragonimus heterotremus</name>
    <dbReference type="NCBI Taxonomy" id="100268"/>
    <lineage>
        <taxon>Eukaryota</taxon>
        <taxon>Metazoa</taxon>
        <taxon>Spiralia</taxon>
        <taxon>Lophotrochozoa</taxon>
        <taxon>Platyhelminthes</taxon>
        <taxon>Trematoda</taxon>
        <taxon>Digenea</taxon>
        <taxon>Plagiorchiida</taxon>
        <taxon>Troglotremata</taxon>
        <taxon>Troglotrematidae</taxon>
        <taxon>Paragonimus</taxon>
    </lineage>
</organism>
<feature type="domain" description="Ig-like" evidence="5">
    <location>
        <begin position="494"/>
        <end position="602"/>
    </location>
</feature>
<gene>
    <name evidence="6" type="ORF">PHET_10642</name>
</gene>
<dbReference type="EMBL" id="LUCH01017876">
    <property type="protein sequence ID" value="KAF5394686.1"/>
    <property type="molecule type" value="Genomic_DNA"/>
</dbReference>
<dbReference type="CDD" id="cd00096">
    <property type="entry name" value="Ig"/>
    <property type="match status" value="1"/>
</dbReference>
<evidence type="ECO:0000259" key="5">
    <source>
        <dbReference type="PROSITE" id="PS50835"/>
    </source>
</evidence>
<feature type="domain" description="Ig-like" evidence="5">
    <location>
        <begin position="394"/>
        <end position="484"/>
    </location>
</feature>
<dbReference type="Pfam" id="PF07679">
    <property type="entry name" value="I-set"/>
    <property type="match status" value="6"/>
</dbReference>
<evidence type="ECO:0000256" key="4">
    <source>
        <dbReference type="ARBA" id="ARBA00023319"/>
    </source>
</evidence>
<dbReference type="FunFam" id="2.60.40.10:FF:000032">
    <property type="entry name" value="palladin isoform X1"/>
    <property type="match status" value="1"/>
</dbReference>
<dbReference type="InterPro" id="IPR036179">
    <property type="entry name" value="Ig-like_dom_sf"/>
</dbReference>
<evidence type="ECO:0000313" key="6">
    <source>
        <dbReference type="EMBL" id="KAF5394686.1"/>
    </source>
</evidence>
<sequence>VSSTSDGRITVDIQPHETTVWITSVQPEDLTHWECVAANTAGTASARVTINAEHYQETVELLPKVIQPEKKAPVARAPKFTQFLQPITTPEFSEVTFIVQFDAEPAPQVTWYREEVNLELKPDYQITTTQHTSQLTIPRVLLEDAGNISVALINPAGQACSKARLVVERVPPKPAFVGQPPKFQSPFMHSTTVKIGEPVTFECKVHGEPTPQVHWERNGVRLTSTETTHLKMFDQPPFHTLILCAATPEDTAEYRCVAVNPLGQDTCTAQIYVEEPVKPAPLVAPTVFAGPKDVTVMESQPATFVARIKGTPSKCSFLPLRLPEVTWLTRGEVIKPSSYFQPQLLPNGEARLVISSAYLEDAGEYTIRAVNPAGEATATARLIVQAPLPKTVAPRFITPLPSTPIQVEEGTPIRLNVEVDGEPLPEVTWYRNGQPFKGSPDWKVTVEGRQSTVECREVFQVDSAEWTVHATNSAGRATTMTKVTVIPTRKPESPKQTELPPVFEKRIQPRVKVPVHQTATLQCVVSGYPQPTVRWFHNGIEFQPQLLTGLQPTKTAKQELSVDQATHTYTLYIHDLNAFDVGEILVRAENELGVTVCQSVLELEVLDGQIVEPRFVRHPPERVHISPGQAAQLECEVEAIPPVTFRWYLDGTQVDHQQLQQTQKTYQCRVVEETNRTTLIIPRLEPSRLPAQVKVEAAAPTGTKIVSTTVIEMMASTDVTDMTFGEAVQTIPREQSPPPSPLRFTRKLQSQLSLDHRLDSLSFDVEVERPLPDQLSTTPIPVFSWYRNGIDILLEQPGRDIEQRYSVVKDHPWHSRLTITRPDRVDSGEITCMVSRESVSGEEVIYTTCVLELDYPPAETPAKPESVITELKLTPQFSQSLPTKISPIEGSTVVLDVTARGIPVPELKWTVSSVETTARCEIMPTEQIDESTVTSRMVLRDFQRTDRNAVIEVTASSELGHTTTMCQLEAPSEISPPEKVEFSKVLVPELEVPESGPIILECAIQPTTTPAVFHWCVQGVEIMPQMPSFNIQSTSFTSTLQIDHMTPDLVGPVSVTVEHPQGQITCTSNLKLASLKELPALESETVEPLAREETAVPADQLRFARPVTAEILRETESMQLLILDCQVISELQPVKIQWLRQGQELYPSEHVEMVYEEQTGLSRLIIHALTPTDSGEYTCVATTTAVEPKTGMAIQRRVESSASVIVGREFLISVWA</sequence>
<keyword evidence="7" id="KW-1185">Reference proteome</keyword>
<dbReference type="Gene3D" id="2.60.40.10">
    <property type="entry name" value="Immunoglobulins"/>
    <property type="match status" value="11"/>
</dbReference>
<dbReference type="PANTHER" id="PTHR47633">
    <property type="entry name" value="IMMUNOGLOBULIN"/>
    <property type="match status" value="1"/>
</dbReference>
<feature type="domain" description="Ig-like" evidence="5">
    <location>
        <begin position="1106"/>
        <end position="1199"/>
    </location>
</feature>
<dbReference type="FunFam" id="2.60.40.10:FF:000107">
    <property type="entry name" value="Myosin, light chain kinase a"/>
    <property type="match status" value="1"/>
</dbReference>
<feature type="domain" description="Ig-like" evidence="5">
    <location>
        <begin position="285"/>
        <end position="383"/>
    </location>
</feature>
<dbReference type="InterPro" id="IPR003598">
    <property type="entry name" value="Ig_sub2"/>
</dbReference>
<dbReference type="Proteomes" id="UP000748531">
    <property type="component" value="Unassembled WGS sequence"/>
</dbReference>
<feature type="domain" description="Ig-like" evidence="5">
    <location>
        <begin position="181"/>
        <end position="274"/>
    </location>
</feature>
<accession>A0A8J4WCK4</accession>
<protein>
    <recommendedName>
        <fullName evidence="5">Ig-like domain-containing protein</fullName>
    </recommendedName>
</protein>
<keyword evidence="3" id="KW-1015">Disulfide bond</keyword>
<feature type="non-terminal residue" evidence="6">
    <location>
        <position position="1216"/>
    </location>
</feature>
<keyword evidence="2" id="KW-0963">Cytoplasm</keyword>
<dbReference type="InterPro" id="IPR013783">
    <property type="entry name" value="Ig-like_fold"/>
</dbReference>
<feature type="domain" description="Ig-like" evidence="5">
    <location>
        <begin position="613"/>
        <end position="678"/>
    </location>
</feature>
<dbReference type="SMART" id="SM00409">
    <property type="entry name" value="IG"/>
    <property type="match status" value="10"/>
</dbReference>
<dbReference type="AlphaFoldDB" id="A0A8J4WCK4"/>
<proteinExistence type="predicted"/>
<evidence type="ECO:0000313" key="7">
    <source>
        <dbReference type="Proteomes" id="UP000748531"/>
    </source>
</evidence>
<dbReference type="InterPro" id="IPR013098">
    <property type="entry name" value="Ig_I-set"/>
</dbReference>